<evidence type="ECO:0000313" key="2">
    <source>
        <dbReference type="Proteomes" id="UP000193642"/>
    </source>
</evidence>
<gene>
    <name evidence="1" type="ORF">BCR33DRAFT_723060</name>
</gene>
<evidence type="ECO:0000313" key="1">
    <source>
        <dbReference type="EMBL" id="ORY33849.1"/>
    </source>
</evidence>
<name>A0A1Y2BGB0_9FUNG</name>
<comment type="caution">
    <text evidence="1">The sequence shown here is derived from an EMBL/GenBank/DDBJ whole genome shotgun (WGS) entry which is preliminary data.</text>
</comment>
<dbReference type="Proteomes" id="UP000193642">
    <property type="component" value="Unassembled WGS sequence"/>
</dbReference>
<accession>A0A1Y2BGB0</accession>
<sequence length="101" mass="11125">MHGDAIPTVEVPTRLCQSKDIAIGMTTRTCVVPPQSIEIPNKEAKNHNRGVKVEGSSPCMHTATNLMLLGCLESHLKPLPSHTIINQRTTKRVYIVHGLDF</sequence>
<reference evidence="1 2" key="1">
    <citation type="submission" date="2016-07" db="EMBL/GenBank/DDBJ databases">
        <title>Pervasive Adenine N6-methylation of Active Genes in Fungi.</title>
        <authorList>
            <consortium name="DOE Joint Genome Institute"/>
            <person name="Mondo S.J."/>
            <person name="Dannebaum R.O."/>
            <person name="Kuo R.C."/>
            <person name="Labutti K."/>
            <person name="Haridas S."/>
            <person name="Kuo A."/>
            <person name="Salamov A."/>
            <person name="Ahrendt S.R."/>
            <person name="Lipzen A."/>
            <person name="Sullivan W."/>
            <person name="Andreopoulos W.B."/>
            <person name="Clum A."/>
            <person name="Lindquist E."/>
            <person name="Daum C."/>
            <person name="Ramamoorthy G.K."/>
            <person name="Gryganskyi A."/>
            <person name="Culley D."/>
            <person name="Magnuson J.K."/>
            <person name="James T.Y."/>
            <person name="O'Malley M.A."/>
            <person name="Stajich J.E."/>
            <person name="Spatafora J.W."/>
            <person name="Visel A."/>
            <person name="Grigoriev I.V."/>
        </authorList>
    </citation>
    <scope>NUCLEOTIDE SEQUENCE [LARGE SCALE GENOMIC DNA]</scope>
    <source>
        <strain evidence="1 2">JEL800</strain>
    </source>
</reference>
<protein>
    <submittedName>
        <fullName evidence="1">Uncharacterized protein</fullName>
    </submittedName>
</protein>
<keyword evidence="2" id="KW-1185">Reference proteome</keyword>
<proteinExistence type="predicted"/>
<organism evidence="1 2">
    <name type="scientific">Rhizoclosmatium globosum</name>
    <dbReference type="NCBI Taxonomy" id="329046"/>
    <lineage>
        <taxon>Eukaryota</taxon>
        <taxon>Fungi</taxon>
        <taxon>Fungi incertae sedis</taxon>
        <taxon>Chytridiomycota</taxon>
        <taxon>Chytridiomycota incertae sedis</taxon>
        <taxon>Chytridiomycetes</taxon>
        <taxon>Chytridiales</taxon>
        <taxon>Chytriomycetaceae</taxon>
        <taxon>Rhizoclosmatium</taxon>
    </lineage>
</organism>
<dbReference type="AlphaFoldDB" id="A0A1Y2BGB0"/>
<dbReference type="EMBL" id="MCGO01000066">
    <property type="protein sequence ID" value="ORY33849.1"/>
    <property type="molecule type" value="Genomic_DNA"/>
</dbReference>